<dbReference type="Proteomes" id="UP000566819">
    <property type="component" value="Unassembled WGS sequence"/>
</dbReference>
<evidence type="ECO:0000313" key="1">
    <source>
        <dbReference type="EMBL" id="KAF4635921.1"/>
    </source>
</evidence>
<gene>
    <name evidence="1" type="ORF">G7Y89_g2158</name>
</gene>
<organism evidence="1 2">
    <name type="scientific">Cudoniella acicularis</name>
    <dbReference type="NCBI Taxonomy" id="354080"/>
    <lineage>
        <taxon>Eukaryota</taxon>
        <taxon>Fungi</taxon>
        <taxon>Dikarya</taxon>
        <taxon>Ascomycota</taxon>
        <taxon>Pezizomycotina</taxon>
        <taxon>Leotiomycetes</taxon>
        <taxon>Helotiales</taxon>
        <taxon>Tricladiaceae</taxon>
        <taxon>Cudoniella</taxon>
    </lineage>
</organism>
<sequence length="168" mass="19094">MDQAIGASLEIIKAIHLIVSSLQKTPDFVETISSHAQQLCSILEALHRKSETQVLDDEEMKAWLTQQLICNTMLCRIKDILDRYARGTTGKFPLLNLTRFQFGGDREKLMVHMEDLKDFVRVFVVLSGMVLSEAPSEQALQPNNNSHVIRRKEPAMSISQIVQMQRSI</sequence>
<accession>A0A8H4W781</accession>
<evidence type="ECO:0000313" key="2">
    <source>
        <dbReference type="Proteomes" id="UP000566819"/>
    </source>
</evidence>
<keyword evidence="2" id="KW-1185">Reference proteome</keyword>
<name>A0A8H4W781_9HELO</name>
<dbReference type="EMBL" id="JAAMPI010000092">
    <property type="protein sequence ID" value="KAF4635921.1"/>
    <property type="molecule type" value="Genomic_DNA"/>
</dbReference>
<comment type="caution">
    <text evidence="1">The sequence shown here is derived from an EMBL/GenBank/DDBJ whole genome shotgun (WGS) entry which is preliminary data.</text>
</comment>
<dbReference type="AlphaFoldDB" id="A0A8H4W781"/>
<dbReference type="OrthoDB" id="3545872at2759"/>
<protein>
    <submittedName>
        <fullName evidence="1">Uncharacterized protein</fullName>
    </submittedName>
</protein>
<proteinExistence type="predicted"/>
<reference evidence="1 2" key="1">
    <citation type="submission" date="2020-03" db="EMBL/GenBank/DDBJ databases">
        <title>Draft Genome Sequence of Cudoniella acicularis.</title>
        <authorList>
            <person name="Buettner E."/>
            <person name="Kellner H."/>
        </authorList>
    </citation>
    <scope>NUCLEOTIDE SEQUENCE [LARGE SCALE GENOMIC DNA]</scope>
    <source>
        <strain evidence="1 2">DSM 108380</strain>
    </source>
</reference>